<accession>A0A557SEI3</accession>
<dbReference type="RefSeq" id="WP_144358410.1">
    <property type="nucleotide sequence ID" value="NZ_VMNH01000007.1"/>
</dbReference>
<sequence>MDFPRTHGADSESSVVEKHYVVIYAPGKRRARFAENCVQIMDSPQAAIEQADKAKQYYPALVYGPSVSSEGFRLYYLIEWLEE</sequence>
<comment type="caution">
    <text evidence="1">The sequence shown here is derived from an EMBL/GenBank/DDBJ whole genome shotgun (WGS) entry which is preliminary data.</text>
</comment>
<dbReference type="OrthoDB" id="9797738at2"/>
<organism evidence="1 2">
    <name type="scientific">Sedimenticola selenatireducens</name>
    <dbReference type="NCBI Taxonomy" id="191960"/>
    <lineage>
        <taxon>Bacteria</taxon>
        <taxon>Pseudomonadati</taxon>
        <taxon>Pseudomonadota</taxon>
        <taxon>Gammaproteobacteria</taxon>
        <taxon>Chromatiales</taxon>
        <taxon>Sedimenticolaceae</taxon>
        <taxon>Sedimenticola</taxon>
    </lineage>
</organism>
<dbReference type="Proteomes" id="UP000316649">
    <property type="component" value="Unassembled WGS sequence"/>
</dbReference>
<evidence type="ECO:0000313" key="2">
    <source>
        <dbReference type="Proteomes" id="UP000316649"/>
    </source>
</evidence>
<gene>
    <name evidence="1" type="ORF">FHP88_07470</name>
</gene>
<keyword evidence="2" id="KW-1185">Reference proteome</keyword>
<protein>
    <submittedName>
        <fullName evidence="1">Uncharacterized protein</fullName>
    </submittedName>
</protein>
<evidence type="ECO:0000313" key="1">
    <source>
        <dbReference type="EMBL" id="TVO75830.1"/>
    </source>
</evidence>
<proteinExistence type="predicted"/>
<reference evidence="1 2" key="1">
    <citation type="submission" date="2019-07" db="EMBL/GenBank/DDBJ databases">
        <title>The pathways for chlorine oxyanion respiration interact through the shared metabolite chlorate.</title>
        <authorList>
            <person name="Barnum T.P."/>
            <person name="Cheng Y."/>
            <person name="Hill K.A."/>
            <person name="Lucas L.N."/>
            <person name="Carlson H.K."/>
            <person name="Coates J.D."/>
        </authorList>
    </citation>
    <scope>NUCLEOTIDE SEQUENCE [LARGE SCALE GENOMIC DNA]</scope>
    <source>
        <strain evidence="1 2">BK-1</strain>
    </source>
</reference>
<dbReference type="EMBL" id="VMNH01000007">
    <property type="protein sequence ID" value="TVO75830.1"/>
    <property type="molecule type" value="Genomic_DNA"/>
</dbReference>
<dbReference type="AlphaFoldDB" id="A0A557SEI3"/>
<name>A0A557SEI3_9GAMM</name>